<protein>
    <submittedName>
        <fullName evidence="1">NAD(P)-binding protein</fullName>
    </submittedName>
</protein>
<dbReference type="PANTHER" id="PTHR16128">
    <property type="entry name" value="FAD/NAD(P)-BINDING OXIDOREDUCTASE FAMILY PROTEIN"/>
    <property type="match status" value="1"/>
</dbReference>
<dbReference type="RefSeq" id="WP_251777436.1">
    <property type="nucleotide sequence ID" value="NZ_JAMKFE010000003.1"/>
</dbReference>
<keyword evidence="2" id="KW-1185">Reference proteome</keyword>
<accession>A0ABT0YKH1</accession>
<dbReference type="EMBL" id="JAMKFE010000003">
    <property type="protein sequence ID" value="MCM5679237.1"/>
    <property type="molecule type" value="Genomic_DNA"/>
</dbReference>
<dbReference type="Gene3D" id="3.50.50.60">
    <property type="entry name" value="FAD/NAD(P)-binding domain"/>
    <property type="match status" value="1"/>
</dbReference>
<organism evidence="1 2">
    <name type="scientific">Caldimonas mangrovi</name>
    <dbReference type="NCBI Taxonomy" id="2944811"/>
    <lineage>
        <taxon>Bacteria</taxon>
        <taxon>Pseudomonadati</taxon>
        <taxon>Pseudomonadota</taxon>
        <taxon>Betaproteobacteria</taxon>
        <taxon>Burkholderiales</taxon>
        <taxon>Sphaerotilaceae</taxon>
        <taxon>Caldimonas</taxon>
    </lineage>
</organism>
<dbReference type="Pfam" id="PF13450">
    <property type="entry name" value="NAD_binding_8"/>
    <property type="match status" value="1"/>
</dbReference>
<reference evidence="1" key="1">
    <citation type="submission" date="2022-05" db="EMBL/GenBank/DDBJ databases">
        <title>Schlegelella sp. nov., isolated from mangrove soil.</title>
        <authorList>
            <person name="Liu Y."/>
            <person name="Ge X."/>
            <person name="Liu W."/>
        </authorList>
    </citation>
    <scope>NUCLEOTIDE SEQUENCE</scope>
    <source>
        <strain evidence="1">S2-27</strain>
    </source>
</reference>
<comment type="caution">
    <text evidence="1">The sequence shown here is derived from an EMBL/GenBank/DDBJ whole genome shotgun (WGS) entry which is preliminary data.</text>
</comment>
<dbReference type="Gene3D" id="3.90.660.10">
    <property type="match status" value="1"/>
</dbReference>
<dbReference type="SUPFAM" id="SSF51905">
    <property type="entry name" value="FAD/NAD(P)-binding domain"/>
    <property type="match status" value="1"/>
</dbReference>
<evidence type="ECO:0000313" key="2">
    <source>
        <dbReference type="Proteomes" id="UP001165541"/>
    </source>
</evidence>
<dbReference type="Proteomes" id="UP001165541">
    <property type="component" value="Unassembled WGS sequence"/>
</dbReference>
<sequence length="327" mass="35064">MSAAPLSATRRIAVVGAGLAGLACARALHEAGVAVTLFDRHAEPGGRCATLRSPAGPFDHGLPWLAAGTERYAGQLRAWSDAGWLAPDPSAPGRWIAQPTMQSLPARLADGLLFAGSLEIAALERDGPHWLLRPHQAAPFGLDLSFDAVVVAMPAEQSVPLLGGDPALADAMRTVRSEPCWTVTAAWPVALPIRDDELHSPDDVLQRARRDDRRPGRPRLDGTRWVLHANAYWSANNLDVREPDVVKRLLDAFARAVGVRLARPSYAAAQLWRHAEVALPHTTPYGWNAELQLGACGDAWHAREGAQGAERAWLSGRSLGEHIAAGA</sequence>
<dbReference type="PRINTS" id="PR00419">
    <property type="entry name" value="ADXRDTASE"/>
</dbReference>
<dbReference type="PANTHER" id="PTHR16128:SF5">
    <property type="entry name" value="FAD_NAD(P)-BINDING OXIDOREDUCTASE FAMILY PROTEIN"/>
    <property type="match status" value="1"/>
</dbReference>
<proteinExistence type="predicted"/>
<gene>
    <name evidence="1" type="ORF">M8A51_06795</name>
</gene>
<name>A0ABT0YKH1_9BURK</name>
<evidence type="ECO:0000313" key="1">
    <source>
        <dbReference type="EMBL" id="MCM5679237.1"/>
    </source>
</evidence>
<dbReference type="InterPro" id="IPR036188">
    <property type="entry name" value="FAD/NAD-bd_sf"/>
</dbReference>